<protein>
    <submittedName>
        <fullName evidence="2">Cupin domain-containing protein</fullName>
    </submittedName>
</protein>
<dbReference type="RefSeq" id="WP_334574063.1">
    <property type="nucleotide sequence ID" value="NZ_JBEZVE010000010.1"/>
</dbReference>
<accession>A0ABV2ZJQ8</accession>
<evidence type="ECO:0000313" key="2">
    <source>
        <dbReference type="EMBL" id="MEU3782782.1"/>
    </source>
</evidence>
<organism evidence="2 3">
    <name type="scientific">Streptomyces sp. 900129855</name>
    <dbReference type="NCBI Taxonomy" id="3155129"/>
    <lineage>
        <taxon>Bacteria</taxon>
        <taxon>Bacillati</taxon>
        <taxon>Actinomycetota</taxon>
        <taxon>Actinomycetes</taxon>
        <taxon>Kitasatosporales</taxon>
        <taxon>Streptomycetaceae</taxon>
        <taxon>Streptomyces</taxon>
    </lineage>
</organism>
<comment type="caution">
    <text evidence="2">The sequence shown here is derived from an EMBL/GenBank/DDBJ whole genome shotgun (WGS) entry which is preliminary data.</text>
</comment>
<feature type="region of interest" description="Disordered" evidence="1">
    <location>
        <begin position="1"/>
        <end position="29"/>
    </location>
</feature>
<dbReference type="Gene3D" id="2.60.120.10">
    <property type="entry name" value="Jelly Rolls"/>
    <property type="match status" value="1"/>
</dbReference>
<evidence type="ECO:0000313" key="3">
    <source>
        <dbReference type="Proteomes" id="UP001550739"/>
    </source>
</evidence>
<name>A0ABV2ZJQ8_9ACTN</name>
<dbReference type="Proteomes" id="UP001550739">
    <property type="component" value="Unassembled WGS sequence"/>
</dbReference>
<dbReference type="InterPro" id="IPR010424">
    <property type="entry name" value="EutQ"/>
</dbReference>
<dbReference type="InterPro" id="IPR011051">
    <property type="entry name" value="RmlC_Cupin_sf"/>
</dbReference>
<sequence length="131" mass="14439">MAPRKYPSSPLVRREGRPQGHAFVPPGEGSRPGVALMEWELRGASWTDEHPHDEFNYVLEGHLFVACDGETVEAVTGDVVQVPAGSVGRYWAPEYARMLAVYGPNPRGLESRVHAYTRWETPTEDSSGSSS</sequence>
<dbReference type="Pfam" id="PF06249">
    <property type="entry name" value="EutQ"/>
    <property type="match status" value="1"/>
</dbReference>
<reference evidence="2 3" key="1">
    <citation type="submission" date="2024-06" db="EMBL/GenBank/DDBJ databases">
        <title>The Natural Products Discovery Center: Release of the First 8490 Sequenced Strains for Exploring Actinobacteria Biosynthetic Diversity.</title>
        <authorList>
            <person name="Kalkreuter E."/>
            <person name="Kautsar S.A."/>
            <person name="Yang D."/>
            <person name="Bader C.D."/>
            <person name="Teijaro C.N."/>
            <person name="Fluegel L."/>
            <person name="Davis C.M."/>
            <person name="Simpson J.R."/>
            <person name="Lauterbach L."/>
            <person name="Steele A.D."/>
            <person name="Gui C."/>
            <person name="Meng S."/>
            <person name="Li G."/>
            <person name="Viehrig K."/>
            <person name="Ye F."/>
            <person name="Su P."/>
            <person name="Kiefer A.F."/>
            <person name="Nichols A."/>
            <person name="Cepeda A.J."/>
            <person name="Yan W."/>
            <person name="Fan B."/>
            <person name="Jiang Y."/>
            <person name="Adhikari A."/>
            <person name="Zheng C.-J."/>
            <person name="Schuster L."/>
            <person name="Cowan T.M."/>
            <person name="Smanski M.J."/>
            <person name="Chevrette M.G."/>
            <person name="De Carvalho L.P.S."/>
            <person name="Shen B."/>
        </authorList>
    </citation>
    <scope>NUCLEOTIDE SEQUENCE [LARGE SCALE GENOMIC DNA]</scope>
    <source>
        <strain evidence="2 3">NPDC033843</strain>
    </source>
</reference>
<proteinExistence type="predicted"/>
<dbReference type="InterPro" id="IPR014710">
    <property type="entry name" value="RmlC-like_jellyroll"/>
</dbReference>
<dbReference type="SUPFAM" id="SSF51182">
    <property type="entry name" value="RmlC-like cupins"/>
    <property type="match status" value="1"/>
</dbReference>
<evidence type="ECO:0000256" key="1">
    <source>
        <dbReference type="SAM" id="MobiDB-lite"/>
    </source>
</evidence>
<dbReference type="EMBL" id="JBEZVE010000010">
    <property type="protein sequence ID" value="MEU3782782.1"/>
    <property type="molecule type" value="Genomic_DNA"/>
</dbReference>
<gene>
    <name evidence="2" type="ORF">AB0E89_19840</name>
</gene>
<keyword evidence="3" id="KW-1185">Reference proteome</keyword>